<comment type="caution">
    <text evidence="2">The sequence shown here is derived from an EMBL/GenBank/DDBJ whole genome shotgun (WGS) entry which is preliminary data.</text>
</comment>
<evidence type="ECO:0000256" key="1">
    <source>
        <dbReference type="SAM" id="Phobius"/>
    </source>
</evidence>
<keyword evidence="1" id="KW-1133">Transmembrane helix</keyword>
<dbReference type="Proteomes" id="UP000663828">
    <property type="component" value="Unassembled WGS sequence"/>
</dbReference>
<feature type="non-terminal residue" evidence="2">
    <location>
        <position position="1"/>
    </location>
</feature>
<organism evidence="2 3">
    <name type="scientific">Adineta ricciae</name>
    <name type="common">Rotifer</name>
    <dbReference type="NCBI Taxonomy" id="249248"/>
    <lineage>
        <taxon>Eukaryota</taxon>
        <taxon>Metazoa</taxon>
        <taxon>Spiralia</taxon>
        <taxon>Gnathifera</taxon>
        <taxon>Rotifera</taxon>
        <taxon>Eurotatoria</taxon>
        <taxon>Bdelloidea</taxon>
        <taxon>Adinetida</taxon>
        <taxon>Adinetidae</taxon>
        <taxon>Adineta</taxon>
    </lineage>
</organism>
<dbReference type="AlphaFoldDB" id="A0A813QHX5"/>
<evidence type="ECO:0000313" key="2">
    <source>
        <dbReference type="EMBL" id="CAF0767722.1"/>
    </source>
</evidence>
<reference evidence="2" key="1">
    <citation type="submission" date="2021-02" db="EMBL/GenBank/DDBJ databases">
        <authorList>
            <person name="Nowell W R."/>
        </authorList>
    </citation>
    <scope>NUCLEOTIDE SEQUENCE</scope>
</reference>
<sequence length="270" mass="29898">ANVTIYTLPKFQPQGTVIKLNTSRSLLSRPNKPVTIPDLTIDSLGMYILNILLVSTNNQYIVTLTSNGILVKNAFQGTSGIDDYDTDNFVTDVNYLTSNITFVNNYDDLKASNQLEIKRAMIYNYLLSISMPLISDVVLKEGEMVVLFQVDALPVDIDRAVTTILSNPNVIPDLTVSSVNINGRSYSVSPTTNQNMKPNDDNKTSLLVGIPVGVIGIIIIVGIVGATVYFFQNRKQKQTKDKYSQDEVGIRQRMDGVIHEFTELNLDVAE</sequence>
<proteinExistence type="predicted"/>
<dbReference type="EMBL" id="CAJNOR010000039">
    <property type="protein sequence ID" value="CAF0767722.1"/>
    <property type="molecule type" value="Genomic_DNA"/>
</dbReference>
<name>A0A813QHX5_ADIRI</name>
<feature type="transmembrane region" description="Helical" evidence="1">
    <location>
        <begin position="206"/>
        <end position="231"/>
    </location>
</feature>
<keyword evidence="3" id="KW-1185">Reference proteome</keyword>
<evidence type="ECO:0000313" key="3">
    <source>
        <dbReference type="Proteomes" id="UP000663828"/>
    </source>
</evidence>
<keyword evidence="1" id="KW-0812">Transmembrane</keyword>
<accession>A0A813QHX5</accession>
<keyword evidence="1" id="KW-0472">Membrane</keyword>
<gene>
    <name evidence="2" type="ORF">XAT740_LOCUS1281</name>
</gene>
<protein>
    <submittedName>
        <fullName evidence="2">Uncharacterized protein</fullName>
    </submittedName>
</protein>